<dbReference type="GO" id="GO:0007034">
    <property type="term" value="P:vacuolar transport"/>
    <property type="evidence" value="ECO:0007669"/>
    <property type="project" value="InterPro"/>
</dbReference>
<dbReference type="WBParaSite" id="SBAD_0001057101-mRNA-1">
    <property type="protein sequence ID" value="SBAD_0001057101-mRNA-1"/>
    <property type="gene ID" value="SBAD_0001057101"/>
</dbReference>
<gene>
    <name evidence="3" type="ORF">SBAD_LOCUS10207</name>
</gene>
<evidence type="ECO:0000313" key="4">
    <source>
        <dbReference type="Proteomes" id="UP000270296"/>
    </source>
</evidence>
<organism evidence="5">
    <name type="scientific">Soboliphyme baturini</name>
    <dbReference type="NCBI Taxonomy" id="241478"/>
    <lineage>
        <taxon>Eukaryota</taxon>
        <taxon>Metazoa</taxon>
        <taxon>Ecdysozoa</taxon>
        <taxon>Nematoda</taxon>
        <taxon>Enoplea</taxon>
        <taxon>Dorylaimia</taxon>
        <taxon>Dioctophymatida</taxon>
        <taxon>Dioctophymatoidea</taxon>
        <taxon>Soboliphymatidae</taxon>
        <taxon>Soboliphyme</taxon>
    </lineage>
</organism>
<dbReference type="PANTHER" id="PTHR10476">
    <property type="entry name" value="CHARGED MULTIVESICULAR BODY PROTEIN"/>
    <property type="match status" value="1"/>
</dbReference>
<comment type="similarity">
    <text evidence="1">Belongs to the SNF7 family.</text>
</comment>
<name>A0A183J2V9_9BILA</name>
<protein>
    <submittedName>
        <fullName evidence="5">Charged multivesicular body protein 2A</fullName>
    </submittedName>
</protein>
<keyword evidence="4" id="KW-1185">Reference proteome</keyword>
<proteinExistence type="inferred from homology"/>
<dbReference type="AlphaFoldDB" id="A0A183J2V9"/>
<reference evidence="3 4" key="2">
    <citation type="submission" date="2018-11" db="EMBL/GenBank/DDBJ databases">
        <authorList>
            <consortium name="Pathogen Informatics"/>
        </authorList>
    </citation>
    <scope>NUCLEOTIDE SEQUENCE [LARGE SCALE GENOMIC DNA]</scope>
</reference>
<dbReference type="EMBL" id="UZAM01013764">
    <property type="protein sequence ID" value="VDP29871.1"/>
    <property type="molecule type" value="Genomic_DNA"/>
</dbReference>
<feature type="region of interest" description="Disordered" evidence="2">
    <location>
        <begin position="121"/>
        <end position="143"/>
    </location>
</feature>
<feature type="compositionally biased region" description="Basic and acidic residues" evidence="2">
    <location>
        <begin position="130"/>
        <end position="143"/>
    </location>
</feature>
<sequence length="157" mass="18057">MNLDTVRKNDRVLRSTQRDLERDRRQLSRQEKELMISSNARIADAVKTSTKSMRMFESKVNPLKLAKTLKEFEEGSSRLDMSEELINDALDGIMNDSGDEEEEQQVIDKVLDEIGIETSQKMPKLPVTAEKTRETEKGRSSEITDKEILKLLNELKT</sequence>
<evidence type="ECO:0000313" key="5">
    <source>
        <dbReference type="WBParaSite" id="SBAD_0001057101-mRNA-1"/>
    </source>
</evidence>
<accession>A0A183J2V9</accession>
<evidence type="ECO:0000313" key="3">
    <source>
        <dbReference type="EMBL" id="VDP29871.1"/>
    </source>
</evidence>
<evidence type="ECO:0000256" key="1">
    <source>
        <dbReference type="ARBA" id="ARBA00006190"/>
    </source>
</evidence>
<dbReference type="Gene3D" id="6.10.140.1230">
    <property type="match status" value="1"/>
</dbReference>
<feature type="region of interest" description="Disordered" evidence="2">
    <location>
        <begin position="1"/>
        <end position="31"/>
    </location>
</feature>
<evidence type="ECO:0000256" key="2">
    <source>
        <dbReference type="SAM" id="MobiDB-lite"/>
    </source>
</evidence>
<dbReference type="Proteomes" id="UP000270296">
    <property type="component" value="Unassembled WGS sequence"/>
</dbReference>
<reference evidence="5" key="1">
    <citation type="submission" date="2016-06" db="UniProtKB">
        <authorList>
            <consortium name="WormBaseParasite"/>
        </authorList>
    </citation>
    <scope>IDENTIFICATION</scope>
</reference>
<dbReference type="Pfam" id="PF03357">
    <property type="entry name" value="Snf7"/>
    <property type="match status" value="1"/>
</dbReference>
<dbReference type="InterPro" id="IPR005024">
    <property type="entry name" value="Snf7_fam"/>
</dbReference>
<dbReference type="OrthoDB" id="5594417at2759"/>